<reference evidence="1" key="1">
    <citation type="submission" date="2021-06" db="EMBL/GenBank/DDBJ databases">
        <authorList>
            <person name="Kallberg Y."/>
            <person name="Tangrot J."/>
            <person name="Rosling A."/>
        </authorList>
    </citation>
    <scope>NUCLEOTIDE SEQUENCE</scope>
    <source>
        <strain evidence="1">MA461A</strain>
    </source>
</reference>
<feature type="non-terminal residue" evidence="1">
    <location>
        <position position="1"/>
    </location>
</feature>
<comment type="caution">
    <text evidence="1">The sequence shown here is derived from an EMBL/GenBank/DDBJ whole genome shotgun (WGS) entry which is preliminary data.</text>
</comment>
<dbReference type="EMBL" id="CAJVQC010053449">
    <property type="protein sequence ID" value="CAG8792932.1"/>
    <property type="molecule type" value="Genomic_DNA"/>
</dbReference>
<protein>
    <submittedName>
        <fullName evidence="1">9528_t:CDS:1</fullName>
    </submittedName>
</protein>
<organism evidence="1 2">
    <name type="scientific">Racocetra persica</name>
    <dbReference type="NCBI Taxonomy" id="160502"/>
    <lineage>
        <taxon>Eukaryota</taxon>
        <taxon>Fungi</taxon>
        <taxon>Fungi incertae sedis</taxon>
        <taxon>Mucoromycota</taxon>
        <taxon>Glomeromycotina</taxon>
        <taxon>Glomeromycetes</taxon>
        <taxon>Diversisporales</taxon>
        <taxon>Gigasporaceae</taxon>
        <taxon>Racocetra</taxon>
    </lineage>
</organism>
<evidence type="ECO:0000313" key="2">
    <source>
        <dbReference type="Proteomes" id="UP000789920"/>
    </source>
</evidence>
<proteinExistence type="predicted"/>
<evidence type="ECO:0000313" key="1">
    <source>
        <dbReference type="EMBL" id="CAG8792932.1"/>
    </source>
</evidence>
<sequence>KSTITEDLVNNFSTIPNFETKEKVEELLAPLKDNPEFLQQHPDLTTKSPKEIIIAAKRFTYDQEKQAKESEIRQYYNLAEDQMLTDYQINEYLYLEATNQLQQTQEGSITSSYNDNS</sequence>
<name>A0ACA9RH92_9GLOM</name>
<gene>
    <name evidence="1" type="ORF">RPERSI_LOCUS19489</name>
</gene>
<keyword evidence="2" id="KW-1185">Reference proteome</keyword>
<dbReference type="Proteomes" id="UP000789920">
    <property type="component" value="Unassembled WGS sequence"/>
</dbReference>
<accession>A0ACA9RH92</accession>